<proteinExistence type="predicted"/>
<keyword evidence="2" id="KW-1185">Reference proteome</keyword>
<dbReference type="Proteomes" id="UP000431269">
    <property type="component" value="Chromosome"/>
</dbReference>
<evidence type="ECO:0000313" key="2">
    <source>
        <dbReference type="Proteomes" id="UP000431269"/>
    </source>
</evidence>
<dbReference type="KEGG" id="tsv:DSM104635_01719"/>
<dbReference type="RefSeq" id="WP_228445973.1">
    <property type="nucleotide sequence ID" value="NZ_CP047045.1"/>
</dbReference>
<name>A0A6I6MNI6_9CAUL</name>
<accession>A0A6I6MNI6</accession>
<reference evidence="2" key="1">
    <citation type="submission" date="2019-12" db="EMBL/GenBank/DDBJ databases">
        <title>Complete genome of Terracaulis silvestris 0127_4.</title>
        <authorList>
            <person name="Vieira S."/>
            <person name="Riedel T."/>
            <person name="Sproer C."/>
            <person name="Pascual J."/>
            <person name="Boedeker C."/>
            <person name="Overmann J."/>
        </authorList>
    </citation>
    <scope>NUCLEOTIDE SEQUENCE [LARGE SCALE GENOMIC DNA]</scope>
    <source>
        <strain evidence="2">0127_4</strain>
    </source>
</reference>
<dbReference type="EMBL" id="CP047045">
    <property type="protein sequence ID" value="QGZ94886.1"/>
    <property type="molecule type" value="Genomic_DNA"/>
</dbReference>
<gene>
    <name evidence="1" type="ORF">DSM104635_01719</name>
</gene>
<protein>
    <submittedName>
        <fullName evidence="1">Uncharacterized protein</fullName>
    </submittedName>
</protein>
<organism evidence="1 2">
    <name type="scientific">Terricaulis silvestris</name>
    <dbReference type="NCBI Taxonomy" id="2686094"/>
    <lineage>
        <taxon>Bacteria</taxon>
        <taxon>Pseudomonadati</taxon>
        <taxon>Pseudomonadota</taxon>
        <taxon>Alphaproteobacteria</taxon>
        <taxon>Caulobacterales</taxon>
        <taxon>Caulobacteraceae</taxon>
        <taxon>Terricaulis</taxon>
    </lineage>
</organism>
<dbReference type="AlphaFoldDB" id="A0A6I6MNI6"/>
<evidence type="ECO:0000313" key="1">
    <source>
        <dbReference type="EMBL" id="QGZ94886.1"/>
    </source>
</evidence>
<sequence length="63" mass="7314">MQVGDEVQYPPFRHKWTIVKLVDDDKAECVREDNGAVEIFELALLEPYEPPRESLVARGKSWI</sequence>